<evidence type="ECO:0000259" key="5">
    <source>
        <dbReference type="SMART" id="SM00657"/>
    </source>
</evidence>
<keyword evidence="7" id="KW-1185">Reference proteome</keyword>
<dbReference type="InterPro" id="IPR038324">
    <property type="entry name" value="Rpb4/RPC9_sf"/>
</dbReference>
<keyword evidence="2" id="KW-0539">Nucleus</keyword>
<dbReference type="GO" id="GO:0005634">
    <property type="term" value="C:nucleus"/>
    <property type="evidence" value="ECO:0007669"/>
    <property type="project" value="UniProtKB-SubCell"/>
</dbReference>
<dbReference type="AlphaFoldDB" id="A0A6A5VIQ8"/>
<protein>
    <recommendedName>
        <fullName evidence="5">RNA polymerase Rpb4/RPC9 core domain-containing protein</fullName>
    </recommendedName>
</protein>
<sequence>MEDEPQPEQVQQPVEAPTFKAPRMISRPKPQQQQEEEIGNDLNLGSFEGEQPLSISEARILITAVHDKRRKMAREGQGVLGDRTHNDTQSIQQFVDYLDIFARYKEYSNLTAMITVLEANPQINHAERAMLGSLCPDSADEAKTLIPSLTSKVDDETLEAALQELQKHQDRMS</sequence>
<dbReference type="SUPFAM" id="SSF47819">
    <property type="entry name" value="HRDC-like"/>
    <property type="match status" value="1"/>
</dbReference>
<evidence type="ECO:0000256" key="2">
    <source>
        <dbReference type="ARBA" id="ARBA00023242"/>
    </source>
</evidence>
<feature type="compositionally biased region" description="Low complexity" evidence="4">
    <location>
        <begin position="7"/>
        <end position="17"/>
    </location>
</feature>
<dbReference type="GO" id="GO:0000166">
    <property type="term" value="F:nucleotide binding"/>
    <property type="evidence" value="ECO:0007669"/>
    <property type="project" value="InterPro"/>
</dbReference>
<dbReference type="Gene3D" id="1.20.1250.40">
    <property type="match status" value="1"/>
</dbReference>
<dbReference type="InterPro" id="IPR005574">
    <property type="entry name" value="Rpb4/RPC9"/>
</dbReference>
<dbReference type="GO" id="GO:0030880">
    <property type="term" value="C:RNA polymerase complex"/>
    <property type="evidence" value="ECO:0007669"/>
    <property type="project" value="InterPro"/>
</dbReference>
<dbReference type="Pfam" id="PF03874">
    <property type="entry name" value="RNA_pol_Rpb4"/>
    <property type="match status" value="1"/>
</dbReference>
<dbReference type="EMBL" id="ML976669">
    <property type="protein sequence ID" value="KAF1975702.1"/>
    <property type="molecule type" value="Genomic_DNA"/>
</dbReference>
<dbReference type="OrthoDB" id="2186918at2759"/>
<dbReference type="Proteomes" id="UP000800036">
    <property type="component" value="Unassembled WGS sequence"/>
</dbReference>
<organism evidence="6 7">
    <name type="scientific">Bimuria novae-zelandiae CBS 107.79</name>
    <dbReference type="NCBI Taxonomy" id="1447943"/>
    <lineage>
        <taxon>Eukaryota</taxon>
        <taxon>Fungi</taxon>
        <taxon>Dikarya</taxon>
        <taxon>Ascomycota</taxon>
        <taxon>Pezizomycotina</taxon>
        <taxon>Dothideomycetes</taxon>
        <taxon>Pleosporomycetidae</taxon>
        <taxon>Pleosporales</taxon>
        <taxon>Massarineae</taxon>
        <taxon>Didymosphaeriaceae</taxon>
        <taxon>Bimuria</taxon>
    </lineage>
</organism>
<dbReference type="InterPro" id="IPR045222">
    <property type="entry name" value="Rpb4-like"/>
</dbReference>
<reference evidence="6" key="1">
    <citation type="journal article" date="2020" name="Stud. Mycol.">
        <title>101 Dothideomycetes genomes: a test case for predicting lifestyles and emergence of pathogens.</title>
        <authorList>
            <person name="Haridas S."/>
            <person name="Albert R."/>
            <person name="Binder M."/>
            <person name="Bloem J."/>
            <person name="Labutti K."/>
            <person name="Salamov A."/>
            <person name="Andreopoulos B."/>
            <person name="Baker S."/>
            <person name="Barry K."/>
            <person name="Bills G."/>
            <person name="Bluhm B."/>
            <person name="Cannon C."/>
            <person name="Castanera R."/>
            <person name="Culley D."/>
            <person name="Daum C."/>
            <person name="Ezra D."/>
            <person name="Gonzalez J."/>
            <person name="Henrissat B."/>
            <person name="Kuo A."/>
            <person name="Liang C."/>
            <person name="Lipzen A."/>
            <person name="Lutzoni F."/>
            <person name="Magnuson J."/>
            <person name="Mondo S."/>
            <person name="Nolan M."/>
            <person name="Ohm R."/>
            <person name="Pangilinan J."/>
            <person name="Park H.-J."/>
            <person name="Ramirez L."/>
            <person name="Alfaro M."/>
            <person name="Sun H."/>
            <person name="Tritt A."/>
            <person name="Yoshinaga Y."/>
            <person name="Zwiers L.-H."/>
            <person name="Turgeon B."/>
            <person name="Goodwin S."/>
            <person name="Spatafora J."/>
            <person name="Crous P."/>
            <person name="Grigoriev I."/>
        </authorList>
    </citation>
    <scope>NUCLEOTIDE SEQUENCE</scope>
    <source>
        <strain evidence="6">CBS 107.79</strain>
    </source>
</reference>
<gene>
    <name evidence="6" type="ORF">BU23DRAFT_66596</name>
</gene>
<evidence type="ECO:0000256" key="3">
    <source>
        <dbReference type="ARBA" id="ARBA00025724"/>
    </source>
</evidence>
<dbReference type="InterPro" id="IPR010997">
    <property type="entry name" value="HRDC-like_sf"/>
</dbReference>
<proteinExistence type="inferred from homology"/>
<evidence type="ECO:0000313" key="6">
    <source>
        <dbReference type="EMBL" id="KAF1975702.1"/>
    </source>
</evidence>
<dbReference type="InterPro" id="IPR006590">
    <property type="entry name" value="RNA_pol_Rpb4/RPC9_core"/>
</dbReference>
<comment type="subcellular location">
    <subcellularLocation>
        <location evidence="1">Nucleus</location>
    </subcellularLocation>
</comment>
<comment type="similarity">
    <text evidence="3">Belongs to the eukaryotic RPB4 RNA polymerase subunit family.</text>
</comment>
<name>A0A6A5VIQ8_9PLEO</name>
<dbReference type="GO" id="GO:0006352">
    <property type="term" value="P:DNA-templated transcription initiation"/>
    <property type="evidence" value="ECO:0007669"/>
    <property type="project" value="InterPro"/>
</dbReference>
<dbReference type="PANTHER" id="PTHR21297">
    <property type="entry name" value="DNA-DIRECTED RNA POLYMERASE II"/>
    <property type="match status" value="1"/>
</dbReference>
<feature type="domain" description="RNA polymerase Rpb4/RPC9 core" evidence="5">
    <location>
        <begin position="45"/>
        <end position="172"/>
    </location>
</feature>
<accession>A0A6A5VIQ8</accession>
<evidence type="ECO:0000256" key="1">
    <source>
        <dbReference type="ARBA" id="ARBA00004123"/>
    </source>
</evidence>
<evidence type="ECO:0000313" key="7">
    <source>
        <dbReference type="Proteomes" id="UP000800036"/>
    </source>
</evidence>
<feature type="region of interest" description="Disordered" evidence="4">
    <location>
        <begin position="1"/>
        <end position="46"/>
    </location>
</feature>
<dbReference type="SMART" id="SM00657">
    <property type="entry name" value="RPOL4c"/>
    <property type="match status" value="1"/>
</dbReference>
<evidence type="ECO:0000256" key="4">
    <source>
        <dbReference type="SAM" id="MobiDB-lite"/>
    </source>
</evidence>